<protein>
    <recommendedName>
        <fullName evidence="3">STAS/SEC14 domain-containing protein</fullName>
    </recommendedName>
</protein>
<proteinExistence type="predicted"/>
<reference evidence="1 2" key="1">
    <citation type="submission" date="2019-10" db="EMBL/GenBank/DDBJ databases">
        <title>A soil myxobacterium in the family Polyangiaceae.</title>
        <authorList>
            <person name="Li Y."/>
            <person name="Wang J."/>
        </authorList>
    </citation>
    <scope>NUCLEOTIDE SEQUENCE [LARGE SCALE GENOMIC DNA]</scope>
    <source>
        <strain evidence="1 2">DSM 14734</strain>
    </source>
</reference>
<keyword evidence="2" id="KW-1185">Reference proteome</keyword>
<sequence>MGSMADDDARDIGPHRVWIEPPDVLRTQIRGDITVEHVMALLDVIDGFPPRVRVYILRDARQTGVPTREAREALVKNLPVERVAAVVTYGASFQVRAILMMLSHAMRVLRPSHPRFVFVETEADARAFLQAVSARRA</sequence>
<accession>A0A6N7PG70</accession>
<dbReference type="AlphaFoldDB" id="A0A6N7PG70"/>
<dbReference type="OrthoDB" id="5523140at2"/>
<dbReference type="Proteomes" id="UP000440224">
    <property type="component" value="Unassembled WGS sequence"/>
</dbReference>
<organism evidence="1 2">
    <name type="scientific">Polyangium spumosum</name>
    <dbReference type="NCBI Taxonomy" id="889282"/>
    <lineage>
        <taxon>Bacteria</taxon>
        <taxon>Pseudomonadati</taxon>
        <taxon>Myxococcota</taxon>
        <taxon>Polyangia</taxon>
        <taxon>Polyangiales</taxon>
        <taxon>Polyangiaceae</taxon>
        <taxon>Polyangium</taxon>
    </lineage>
</organism>
<evidence type="ECO:0008006" key="3">
    <source>
        <dbReference type="Google" id="ProtNLM"/>
    </source>
</evidence>
<name>A0A6N7PG70_9BACT</name>
<comment type="caution">
    <text evidence="1">The sequence shown here is derived from an EMBL/GenBank/DDBJ whole genome shotgun (WGS) entry which is preliminary data.</text>
</comment>
<evidence type="ECO:0000313" key="2">
    <source>
        <dbReference type="Proteomes" id="UP000440224"/>
    </source>
</evidence>
<dbReference type="EMBL" id="WJIE01000001">
    <property type="protein sequence ID" value="MRG90797.1"/>
    <property type="molecule type" value="Genomic_DNA"/>
</dbReference>
<gene>
    <name evidence="1" type="ORF">GF068_02485</name>
</gene>
<dbReference type="RefSeq" id="WP_153817673.1">
    <property type="nucleotide sequence ID" value="NZ_WJIE01000001.1"/>
</dbReference>
<evidence type="ECO:0000313" key="1">
    <source>
        <dbReference type="EMBL" id="MRG90797.1"/>
    </source>
</evidence>